<dbReference type="Proteomes" id="UP000032046">
    <property type="component" value="Unassembled WGS sequence"/>
</dbReference>
<evidence type="ECO:0000256" key="1">
    <source>
        <dbReference type="ARBA" id="ARBA00004167"/>
    </source>
</evidence>
<gene>
    <name evidence="8" type="ORF">ST44_07770</name>
</gene>
<evidence type="ECO:0000313" key="9">
    <source>
        <dbReference type="Proteomes" id="UP000032046"/>
    </source>
</evidence>
<comment type="caution">
    <text evidence="8">The sequence shown here is derived from an EMBL/GenBank/DDBJ whole genome shotgun (WGS) entry which is preliminary data.</text>
</comment>
<evidence type="ECO:0000259" key="7">
    <source>
        <dbReference type="Pfam" id="PF04357"/>
    </source>
</evidence>
<evidence type="ECO:0000313" key="8">
    <source>
        <dbReference type="EMBL" id="KIP62185.1"/>
    </source>
</evidence>
<keyword evidence="2 6" id="KW-0812">Transmembrane</keyword>
<feature type="transmembrane region" description="Helical" evidence="6">
    <location>
        <begin position="12"/>
        <end position="32"/>
    </location>
</feature>
<dbReference type="GO" id="GO:0009306">
    <property type="term" value="P:protein secretion"/>
    <property type="evidence" value="ECO:0007669"/>
    <property type="project" value="InterPro"/>
</dbReference>
<dbReference type="Pfam" id="PF04357">
    <property type="entry name" value="TamB"/>
    <property type="match status" value="1"/>
</dbReference>
<keyword evidence="3 6" id="KW-1133">Transmembrane helix</keyword>
<dbReference type="STRING" id="1602171.ST44_07770"/>
<evidence type="ECO:0000256" key="6">
    <source>
        <dbReference type="SAM" id="Phobius"/>
    </source>
</evidence>
<dbReference type="RefSeq" id="WP_042519393.1">
    <property type="nucleotide sequence ID" value="NZ_JXQK01000056.1"/>
</dbReference>
<keyword evidence="4 6" id="KW-0472">Membrane</keyword>
<reference evidence="8 9" key="1">
    <citation type="submission" date="2015-01" db="EMBL/GenBank/DDBJ databases">
        <title>Comparative genomics of non-oral Prevotella species.</title>
        <authorList>
            <person name="Accetto T."/>
            <person name="Nograsek B."/>
            <person name="Avgustin G."/>
        </authorList>
    </citation>
    <scope>NUCLEOTIDE SEQUENCE [LARGE SCALE GENOMIC DNA]</scope>
    <source>
        <strain evidence="8 9">P5-119</strain>
    </source>
</reference>
<evidence type="ECO:0000256" key="4">
    <source>
        <dbReference type="ARBA" id="ARBA00023136"/>
    </source>
</evidence>
<evidence type="ECO:0000256" key="3">
    <source>
        <dbReference type="ARBA" id="ARBA00022989"/>
    </source>
</evidence>
<feature type="region of interest" description="Disordered" evidence="5">
    <location>
        <begin position="1529"/>
        <end position="1554"/>
    </location>
</feature>
<dbReference type="PANTHER" id="PTHR36985">
    <property type="entry name" value="TRANSLOCATION AND ASSEMBLY MODULE SUBUNIT TAMB"/>
    <property type="match status" value="1"/>
</dbReference>
<dbReference type="GO" id="GO:0005886">
    <property type="term" value="C:plasma membrane"/>
    <property type="evidence" value="ECO:0007669"/>
    <property type="project" value="InterPro"/>
</dbReference>
<name>A0A0D0IVL3_9BACT</name>
<proteinExistence type="predicted"/>
<sequence>MNISLRNTIRWALIALAAPIFLIILLAVLLYLPPVQNWAVDCVADYASEKTGMQISVGRVNLEFPLDLGVEDFKMIKPNDSLPQVRDTVADVEKLVVSVQLMPLLSRQVEIDQLELRGVNMNTTDFIHEARVKGTVGLLSLRSHGIDWGKQTIIVDDALLSDANVSVELSDTVPPDTTKTPTYWKIHVEQLNVDRTRAVVHMPGDTLQVDAYLGKAGVREGTFDLYKNLYRVDNFELADGRIAYDNKFMTRSRDIIDPNHILLSEVNLGIDSLSYAMETSELKLVMRHCALKEMGGLQIADIKGPLSMDSLKLKMPQLLLKTPGSWLKAAVDMDLNAFSDSCPGRLSLRANASLGKRDLMRFMSGMPASFRRQWPDKPLTVNTILSGNLQRMRLRLLNLNLPSALKADANGYLTNLTDTKRLGASINFKASAANTQFITALVGKENMGGARIPNGISLSGNVKSGGNQVYLADVTMREGGGTMKAKARFSMPNMAYSAKVYAAGMRIDHFMPTLGMKDFSGTLDVNGRGTDPMKKSMTVDASADIRKFVYDKYHFTGITADARLSNGLIHANINSKNQLLDGLLSVDGFVSSKKIYATIASDISRIDLYALGVAKKPLIASLCCHFDVATDMRHSYMLKGGTSDVTILDSLKAYRPVNITFDVLTNRDTTRAMVDCGDFYLNMNAKGGYEHLLSRFEKFGSLLSKEISDGRIDYVALRQQLPEADIRMKAGKDNIFSRFLKYCGYTFTSADMNMTMSAATGMNGALQVNELTAAGVLLDTIRFNVVSDSVNCTYNGQIRNSKNNPQYVFNSLFDGYVFDRGSGLNISIYDAANRLGIKLGATATIEDTGTRLHLLTDDIILGYKRFEANENNYLFLGDDNRVSANLKLKSADGMGLQVYTNDENHDALQDITVGLSNFDLSKITAVLPYFPKITGNMNGDFHAIQTKENITLSSNLSVDKMTYEGCSLGDISTEFVYIPQEDGSHYLDAVLFSEGSQVGSLIGTYHPAGKGVLNADLKLEHLPMKIVNGFIPQQLFGFEGYADGSMKVRGELSKPHVDGEVFLDSMYMVSVPYGVKLRFSDDPVRVVDSKLMLENFEVFGHNDNPLNIYGNINFADLDNVYMDVRMKATNYQLINSKENYRSVAYGKAYIDFYGSVRGKLDNLMMRGRLNVLGSTDVAYILRDSPLTTDNQMDELVKFTNLSDSTQQTVEHPPLTGLDMILSVGVDEGAHVMCYLNADHSNYIDLMGGGDLRMTYDPLNELRLTGKYTLSNGEMKYALPVIPLKTFTIENGSYIEFTGDVMNPKLNITATEETRATVGTNGQQGRTVDFKCGVVITRTLNDMGLEFTLDAPEDMSLHNELQAMSVEQRGKLAVTMLTTGMYLADGNTSAFSMNSALSSFLQTEINNITGNALRTLDLSFGIDNSTDASGSMHTDYSFKFAKRFWNNRLKIIVGGKVSSGADVPNQNESFFDNVTFEYRLGDTSNKYLRLFYDNNSYDWLEGTTQEFGVGFTWRKTMQHFKDLFRKERKMQMPAAPQRQAPGDSTKTPLVNREIK</sequence>
<evidence type="ECO:0000256" key="5">
    <source>
        <dbReference type="SAM" id="MobiDB-lite"/>
    </source>
</evidence>
<dbReference type="InterPro" id="IPR007452">
    <property type="entry name" value="TamB_C"/>
</dbReference>
<dbReference type="EMBL" id="JXQK01000056">
    <property type="protein sequence ID" value="KIP62185.1"/>
    <property type="molecule type" value="Genomic_DNA"/>
</dbReference>
<keyword evidence="9" id="KW-1185">Reference proteome</keyword>
<feature type="domain" description="Translocation and assembly module TamB C-terminal" evidence="7">
    <location>
        <begin position="1102"/>
        <end position="1513"/>
    </location>
</feature>
<comment type="subcellular location">
    <subcellularLocation>
        <location evidence="1">Membrane</location>
        <topology evidence="1">Single-pass membrane protein</topology>
    </subcellularLocation>
</comment>
<dbReference type="PANTHER" id="PTHR36985:SF1">
    <property type="entry name" value="TRANSLOCATION AND ASSEMBLY MODULE SUBUNIT TAMB"/>
    <property type="match status" value="1"/>
</dbReference>
<accession>A0A0D0IVL3</accession>
<evidence type="ECO:0000256" key="2">
    <source>
        <dbReference type="ARBA" id="ARBA00022692"/>
    </source>
</evidence>
<organism evidence="8 9">
    <name type="scientific">Prevotella pectinovora</name>
    <dbReference type="NCBI Taxonomy" id="1602169"/>
    <lineage>
        <taxon>Bacteria</taxon>
        <taxon>Pseudomonadati</taxon>
        <taxon>Bacteroidota</taxon>
        <taxon>Bacteroidia</taxon>
        <taxon>Bacteroidales</taxon>
        <taxon>Prevotellaceae</taxon>
        <taxon>Prevotella</taxon>
    </lineage>
</organism>
<protein>
    <submittedName>
        <fullName evidence="8">Phage tail protein</fullName>
    </submittedName>
</protein>